<dbReference type="Proteomes" id="UP000540490">
    <property type="component" value="Unassembled WGS sequence"/>
</dbReference>
<evidence type="ECO:0000313" key="5">
    <source>
        <dbReference type="Proteomes" id="UP000561077"/>
    </source>
</evidence>
<keyword evidence="4" id="KW-1185">Reference proteome</keyword>
<evidence type="ECO:0000313" key="2">
    <source>
        <dbReference type="EMBL" id="MBB2165915.1"/>
    </source>
</evidence>
<evidence type="ECO:0000313" key="3">
    <source>
        <dbReference type="EMBL" id="MBB2195083.1"/>
    </source>
</evidence>
<sequence length="244" mass="27772">MKFIVINRQDARGQYTIFRQSNEHLPNIERFEAIIYKEEDRQGLINNGLIHENFHCTPLNLSQILSHTLLWSSAISQQASLLIMEDNALLCQNFPEQCQKILETLNDDWDIVLFGYNFESPCLINALPGVSPCGLSFNHQKMRDAAFTWRNRSVETNAYPLLHAQGIYCYAISPRGAKRLLEACLPLRPFSHTDQAFSLDGLMSILYPHIQAFSAFPPIAITGNANSTEAYFKEMMEEKPSVSI</sequence>
<evidence type="ECO:0000313" key="4">
    <source>
        <dbReference type="Proteomes" id="UP000540490"/>
    </source>
</evidence>
<accession>A0A7W4NWW1</accession>
<feature type="domain" description="Glycosyl transferase family 25" evidence="1">
    <location>
        <begin position="6"/>
        <end position="185"/>
    </location>
</feature>
<dbReference type="InterPro" id="IPR002654">
    <property type="entry name" value="Glyco_trans_25"/>
</dbReference>
<dbReference type="Pfam" id="PF01755">
    <property type="entry name" value="Glyco_transf_25"/>
    <property type="match status" value="1"/>
</dbReference>
<protein>
    <recommendedName>
        <fullName evidence="1">Glycosyl transferase family 25 domain-containing protein</fullName>
    </recommendedName>
</protein>
<dbReference type="AlphaFoldDB" id="A0A7W4NWW1"/>
<evidence type="ECO:0000259" key="1">
    <source>
        <dbReference type="Pfam" id="PF01755"/>
    </source>
</evidence>
<reference evidence="4 5" key="1">
    <citation type="submission" date="2020-04" db="EMBL/GenBank/DDBJ databases">
        <title>Description of novel Gluconacetobacter.</title>
        <authorList>
            <person name="Sombolestani A."/>
        </authorList>
    </citation>
    <scope>NUCLEOTIDE SEQUENCE [LARGE SCALE GENOMIC DNA]</scope>
    <source>
        <strain evidence="3 4">LMG 1728</strain>
        <strain evidence="2 5">LMG 1731</strain>
    </source>
</reference>
<proteinExistence type="predicted"/>
<name>A0A7W4NWW1_9PROT</name>
<organism evidence="2 5">
    <name type="scientific">Gluconacetobacter dulcium</name>
    <dbReference type="NCBI Taxonomy" id="2729096"/>
    <lineage>
        <taxon>Bacteria</taxon>
        <taxon>Pseudomonadati</taxon>
        <taxon>Pseudomonadota</taxon>
        <taxon>Alphaproteobacteria</taxon>
        <taxon>Acetobacterales</taxon>
        <taxon>Acetobacteraceae</taxon>
        <taxon>Gluconacetobacter</taxon>
    </lineage>
</organism>
<dbReference type="EMBL" id="JABEQO010000022">
    <property type="protein sequence ID" value="MBB2165915.1"/>
    <property type="molecule type" value="Genomic_DNA"/>
</dbReference>
<dbReference type="RefSeq" id="WP_182974990.1">
    <property type="nucleotide sequence ID" value="NZ_JABEQN010000022.1"/>
</dbReference>
<gene>
    <name evidence="3" type="ORF">HLH25_15880</name>
    <name evidence="2" type="ORF">HLH26_15515</name>
</gene>
<dbReference type="Proteomes" id="UP000561077">
    <property type="component" value="Unassembled WGS sequence"/>
</dbReference>
<dbReference type="EMBL" id="JABEQN010000022">
    <property type="protein sequence ID" value="MBB2195083.1"/>
    <property type="molecule type" value="Genomic_DNA"/>
</dbReference>
<comment type="caution">
    <text evidence="2">The sequence shown here is derived from an EMBL/GenBank/DDBJ whole genome shotgun (WGS) entry which is preliminary data.</text>
</comment>